<evidence type="ECO:0000259" key="6">
    <source>
        <dbReference type="PROSITE" id="PS50280"/>
    </source>
</evidence>
<dbReference type="Gene3D" id="2.170.270.10">
    <property type="entry name" value="SET domain"/>
    <property type="match status" value="1"/>
</dbReference>
<dbReference type="InterPro" id="IPR046341">
    <property type="entry name" value="SET_dom_sf"/>
</dbReference>
<evidence type="ECO:0000256" key="5">
    <source>
        <dbReference type="ARBA" id="ARBA00023163"/>
    </source>
</evidence>
<keyword evidence="3" id="KW-0949">S-adenosyl-L-methionine</keyword>
<organism evidence="8 9">
    <name type="scientific">Chrysophaeum taylorii</name>
    <dbReference type="NCBI Taxonomy" id="2483200"/>
    <lineage>
        <taxon>Eukaryota</taxon>
        <taxon>Sar</taxon>
        <taxon>Stramenopiles</taxon>
        <taxon>Ochrophyta</taxon>
        <taxon>Pelagophyceae</taxon>
        <taxon>Pelagomonadales</taxon>
        <taxon>Pelagomonadaceae</taxon>
        <taxon>Chrysophaeum</taxon>
    </lineage>
</organism>
<dbReference type="Pfam" id="PF00856">
    <property type="entry name" value="SET"/>
    <property type="match status" value="1"/>
</dbReference>
<keyword evidence="1" id="KW-0489">Methyltransferase</keyword>
<keyword evidence="4" id="KW-0805">Transcription regulation</keyword>
<dbReference type="GO" id="GO:0003682">
    <property type="term" value="F:chromatin binding"/>
    <property type="evidence" value="ECO:0007669"/>
    <property type="project" value="TreeGrafter"/>
</dbReference>
<evidence type="ECO:0000313" key="8">
    <source>
        <dbReference type="EMBL" id="KAJ8598335.1"/>
    </source>
</evidence>
<dbReference type="InterPro" id="IPR048358">
    <property type="entry name" value="EZH1/2_MCSS"/>
</dbReference>
<dbReference type="SUPFAM" id="SSF82199">
    <property type="entry name" value="SET domain"/>
    <property type="match status" value="1"/>
</dbReference>
<accession>A0AAD7XJD5</accession>
<keyword evidence="2" id="KW-0808">Transferase</keyword>
<dbReference type="PANTHER" id="PTHR45747">
    <property type="entry name" value="HISTONE-LYSINE N-METHYLTRANSFERASE E(Z)"/>
    <property type="match status" value="1"/>
</dbReference>
<evidence type="ECO:0000313" key="9">
    <source>
        <dbReference type="Proteomes" id="UP001230188"/>
    </source>
</evidence>
<gene>
    <name evidence="8" type="ORF">CTAYLR_002966</name>
</gene>
<comment type="caution">
    <text evidence="8">The sequence shown here is derived from an EMBL/GenBank/DDBJ whole genome shotgun (WGS) entry which is preliminary data.</text>
</comment>
<dbReference type="InterPro" id="IPR026489">
    <property type="entry name" value="CXC_dom"/>
</dbReference>
<feature type="domain" description="CXC" evidence="7">
    <location>
        <begin position="313"/>
        <end position="420"/>
    </location>
</feature>
<protein>
    <submittedName>
        <fullName evidence="8">Uncharacterized protein</fullName>
    </submittedName>
</protein>
<dbReference type="PROSITE" id="PS50280">
    <property type="entry name" value="SET"/>
    <property type="match status" value="1"/>
</dbReference>
<dbReference type="InterPro" id="IPR045318">
    <property type="entry name" value="EZH1/2-like"/>
</dbReference>
<dbReference type="PROSITE" id="PS51633">
    <property type="entry name" value="CXC"/>
    <property type="match status" value="1"/>
</dbReference>
<dbReference type="GO" id="GO:0005634">
    <property type="term" value="C:nucleus"/>
    <property type="evidence" value="ECO:0007669"/>
    <property type="project" value="TreeGrafter"/>
</dbReference>
<reference evidence="8" key="1">
    <citation type="submission" date="2023-01" db="EMBL/GenBank/DDBJ databases">
        <title>Metagenome sequencing of chrysophaentin producing Chrysophaeum taylorii.</title>
        <authorList>
            <person name="Davison J."/>
            <person name="Bewley C."/>
        </authorList>
    </citation>
    <scope>NUCLEOTIDE SEQUENCE</scope>
    <source>
        <strain evidence="8">NIES-1699</strain>
    </source>
</reference>
<keyword evidence="9" id="KW-1185">Reference proteome</keyword>
<dbReference type="CDD" id="cd10519">
    <property type="entry name" value="SET_EZH"/>
    <property type="match status" value="1"/>
</dbReference>
<proteinExistence type="predicted"/>
<dbReference type="SMART" id="SM00317">
    <property type="entry name" value="SET"/>
    <property type="match status" value="1"/>
</dbReference>
<name>A0AAD7XJD5_9STRA</name>
<dbReference type="AlphaFoldDB" id="A0AAD7XJD5"/>
<evidence type="ECO:0000256" key="3">
    <source>
        <dbReference type="ARBA" id="ARBA00022691"/>
    </source>
</evidence>
<evidence type="ECO:0000256" key="4">
    <source>
        <dbReference type="ARBA" id="ARBA00023015"/>
    </source>
</evidence>
<dbReference type="GO" id="GO:0031507">
    <property type="term" value="P:heterochromatin formation"/>
    <property type="evidence" value="ECO:0007669"/>
    <property type="project" value="TreeGrafter"/>
</dbReference>
<dbReference type="GO" id="GO:0046976">
    <property type="term" value="F:histone H3K27 methyltransferase activity"/>
    <property type="evidence" value="ECO:0007669"/>
    <property type="project" value="TreeGrafter"/>
</dbReference>
<dbReference type="Pfam" id="PF21358">
    <property type="entry name" value="Ezh2_MCSS"/>
    <property type="match status" value="1"/>
</dbReference>
<evidence type="ECO:0000256" key="2">
    <source>
        <dbReference type="ARBA" id="ARBA00022679"/>
    </source>
</evidence>
<feature type="domain" description="SET" evidence="6">
    <location>
        <begin position="419"/>
        <end position="535"/>
    </location>
</feature>
<dbReference type="Proteomes" id="UP001230188">
    <property type="component" value="Unassembled WGS sequence"/>
</dbReference>
<evidence type="ECO:0000256" key="1">
    <source>
        <dbReference type="ARBA" id="ARBA00022603"/>
    </source>
</evidence>
<sequence>MSERPKRRVAPEIEGIEEVERKRKRCASEGGGVMVGFEFLEIPALREPEVSGDLQAEAQRCREALKKQHGERVKRLLKVNRKAAGVKPAAYWWRFEAKENARLPARVPQPRSVAWNALRKNFHVDDDPVLRYVPYFGDDDKTGVDISAYDAAPCATAEALSEADEVTAAACLRASGDVEAAALATALTAPRATSDALVEKIQRQVVAFLTARPTTTISVDTRTGLRVAGDYAGLSESYRDLFCRRCYAYDCAEHGARQPFPRGREDPPGVVYGEKPLCFGGENDDVSGPLLRTKIETILGWRRDEDQQPNELFRRQRLALFGARNPTLPKSYFPCDHEGDCSGGDCTCAKLRPGGFCEKYCACPPSCRARFPGCRCKQPCRQRATCECVANGRECDPDLCKCCAGDACVNRPLALNRHKRLALGRSSTHGWGTFALQAAKAGDFVGEYRGELVSHDEADRRGKIYDKLACSFLFNLDDERVVDATRQGSKMKFANHNARDPNLMPRVALVDGDYRIGMYAKRDLHPGDELSFNYSPAFWDAAQVESRAAKASVL</sequence>
<dbReference type="InterPro" id="IPR001214">
    <property type="entry name" value="SET_dom"/>
</dbReference>
<keyword evidence="5" id="KW-0804">Transcription</keyword>
<evidence type="ECO:0000259" key="7">
    <source>
        <dbReference type="PROSITE" id="PS51633"/>
    </source>
</evidence>
<dbReference type="PANTHER" id="PTHR45747:SF4">
    <property type="entry name" value="HISTONE-LYSINE N-METHYLTRANSFERASE E(Z)"/>
    <property type="match status" value="1"/>
</dbReference>
<dbReference type="EMBL" id="JAQMWT010000675">
    <property type="protein sequence ID" value="KAJ8598335.1"/>
    <property type="molecule type" value="Genomic_DNA"/>
</dbReference>
<dbReference type="GO" id="GO:0032259">
    <property type="term" value="P:methylation"/>
    <property type="evidence" value="ECO:0007669"/>
    <property type="project" value="UniProtKB-KW"/>
</dbReference>